<dbReference type="Gene3D" id="3.30.70.2970">
    <property type="entry name" value="Protein of unknown function (DUF541), domain 2"/>
    <property type="match status" value="1"/>
</dbReference>
<accession>A0A0E1XE11</accession>
<name>A0A0E1XE11_9HYPH</name>
<dbReference type="PANTHER" id="PTHR34387">
    <property type="entry name" value="SLR1258 PROTEIN"/>
    <property type="match status" value="1"/>
</dbReference>
<dbReference type="AlphaFoldDB" id="A0A0E1XE11"/>
<dbReference type="GeneID" id="93016235"/>
<evidence type="ECO:0000256" key="1">
    <source>
        <dbReference type="SAM" id="SignalP"/>
    </source>
</evidence>
<keyword evidence="1" id="KW-0732">Signal</keyword>
<dbReference type="GO" id="GO:0006974">
    <property type="term" value="P:DNA damage response"/>
    <property type="evidence" value="ECO:0007669"/>
    <property type="project" value="TreeGrafter"/>
</dbReference>
<dbReference type="SMR" id="A0A0E1XE11"/>
<dbReference type="InterPro" id="IPR052022">
    <property type="entry name" value="26kDa_periplasmic_antigen"/>
</dbReference>
<dbReference type="HOGENOM" id="CLU_080344_4_0_5"/>
<dbReference type="EMBL" id="EQ999546">
    <property type="protein sequence ID" value="EEZ31577.1"/>
    <property type="molecule type" value="Genomic_DNA"/>
</dbReference>
<dbReference type="Pfam" id="PF04402">
    <property type="entry name" value="SIMPL"/>
    <property type="match status" value="1"/>
</dbReference>
<sequence length="250" mass="26552">MNTRASNFLAASFSTIMLVGAFSLPAFAQENQMTTQPARIAVTGEGMMTASPDMAILNLSVLRQAKTAREAMTANNEAMTKVLDAMKKAGIEDRDLQTGGINIQPIYVYPDDKNNLKEPTITGYSVSTSLTVRVRELANVGKILDESVTLGVNQGGDLNLVNDNPSAVINEARKRAVANAIAKAKTLADAAGVGLGRVVEISELSRPPMPMPIARGQFRTMLAAAPDNSVPIAAGENSYNVSVNVVFEIK</sequence>
<feature type="chain" id="PRO_5002389245" evidence="1">
    <location>
        <begin position="29"/>
        <end position="250"/>
    </location>
</feature>
<proteinExistence type="predicted"/>
<dbReference type="Gene3D" id="3.30.110.170">
    <property type="entry name" value="Protein of unknown function (DUF541), domain 1"/>
    <property type="match status" value="1"/>
</dbReference>
<dbReference type="InterPro" id="IPR007497">
    <property type="entry name" value="SIMPL/DUF541"/>
</dbReference>
<feature type="signal peptide" evidence="1">
    <location>
        <begin position="1"/>
        <end position="28"/>
    </location>
</feature>
<evidence type="ECO:0000313" key="2">
    <source>
        <dbReference type="EMBL" id="EEZ31577.1"/>
    </source>
</evidence>
<dbReference type="PANTHER" id="PTHR34387:SF1">
    <property type="entry name" value="PERIPLASMIC IMMUNOGENIC PROTEIN"/>
    <property type="match status" value="1"/>
</dbReference>
<organism evidence="2">
    <name type="scientific">Brucella pinnipedialis M292/94/1</name>
    <dbReference type="NCBI Taxonomy" id="520462"/>
    <lineage>
        <taxon>Bacteria</taxon>
        <taxon>Pseudomonadati</taxon>
        <taxon>Pseudomonadota</taxon>
        <taxon>Alphaproteobacteria</taxon>
        <taxon>Hyphomicrobiales</taxon>
        <taxon>Brucellaceae</taxon>
        <taxon>Brucella/Ochrobactrum group</taxon>
        <taxon>Brucella</taxon>
    </lineage>
</organism>
<reference evidence="2" key="1">
    <citation type="submission" date="2009-01" db="EMBL/GenBank/DDBJ databases">
        <title>The Genome Sequence of Brucella pinnipedialis M292/94/1.</title>
        <authorList>
            <consortium name="The Broad Institute Genome Sequencing Platform"/>
            <person name="Ward D."/>
            <person name="Young S.K."/>
            <person name="Kodira C.D."/>
            <person name="Zeng Q."/>
            <person name="Koehrsen M."/>
            <person name="Alvarado L."/>
            <person name="Berlin A."/>
            <person name="Borenstein D."/>
            <person name="Chen Z."/>
            <person name="Engels R."/>
            <person name="Freedman E."/>
            <person name="Gellesch M."/>
            <person name="Goldberg J."/>
            <person name="Griggs A."/>
            <person name="Gujja S."/>
            <person name="Heiman D."/>
            <person name="Hepburn T."/>
            <person name="Howarth C."/>
            <person name="Jen D."/>
            <person name="Larson L."/>
            <person name="Lewis B."/>
            <person name="Mehta T."/>
            <person name="Park D."/>
            <person name="Pearson M."/>
            <person name="Roberts A."/>
            <person name="Saif S."/>
            <person name="Shea T."/>
            <person name="Shenoy N."/>
            <person name="Sisk P."/>
            <person name="Stolte C."/>
            <person name="Sykes S."/>
            <person name="Walk T."/>
            <person name="White J."/>
            <person name="Yandava C."/>
            <person name="Whatmore A.M."/>
            <person name="Perrett L.L."/>
            <person name="O'Callaghan D."/>
            <person name="Nusbaum C."/>
            <person name="Galagan J."/>
            <person name="Birren B."/>
        </authorList>
    </citation>
    <scope>NUCLEOTIDE SEQUENCE [LARGE SCALE GENOMIC DNA]</scope>
    <source>
        <strain evidence="2">M292/94/1</strain>
    </source>
</reference>
<protein>
    <submittedName>
        <fullName evidence="2">Periplasmic immunogenic protein</fullName>
    </submittedName>
</protein>
<gene>
    <name evidence="2" type="ORF">BALG_01697</name>
</gene>
<dbReference type="Proteomes" id="UP000004659">
    <property type="component" value="Unassembled WGS sequence"/>
</dbReference>
<dbReference type="RefSeq" id="WP_002964581.1">
    <property type="nucleotide sequence ID" value="NZ_EQ999546.1"/>
</dbReference>